<dbReference type="InterPro" id="IPR000477">
    <property type="entry name" value="RT_dom"/>
</dbReference>
<dbReference type="Pfam" id="PF00078">
    <property type="entry name" value="RVT_1"/>
    <property type="match status" value="1"/>
</dbReference>
<organism evidence="2 3">
    <name type="scientific">Rehmannia glutinosa</name>
    <name type="common">Chinese foxglove</name>
    <dbReference type="NCBI Taxonomy" id="99300"/>
    <lineage>
        <taxon>Eukaryota</taxon>
        <taxon>Viridiplantae</taxon>
        <taxon>Streptophyta</taxon>
        <taxon>Embryophyta</taxon>
        <taxon>Tracheophyta</taxon>
        <taxon>Spermatophyta</taxon>
        <taxon>Magnoliopsida</taxon>
        <taxon>eudicotyledons</taxon>
        <taxon>Gunneridae</taxon>
        <taxon>Pentapetalae</taxon>
        <taxon>asterids</taxon>
        <taxon>lamiids</taxon>
        <taxon>Lamiales</taxon>
        <taxon>Orobanchaceae</taxon>
        <taxon>Rehmannieae</taxon>
        <taxon>Rehmannia</taxon>
    </lineage>
</organism>
<feature type="domain" description="Reverse transcriptase" evidence="1">
    <location>
        <begin position="1"/>
        <end position="188"/>
    </location>
</feature>
<keyword evidence="3" id="KW-1185">Reference proteome</keyword>
<sequence length="294" mass="32849">MGYMSIKLDISKAFDCVEWPFVLEVLKSLGYPAPFVNFIHICLSSSSFSFLLNGSQFGSVLPQRGILQGDSLSPYIFIICAKVFSSILQDLQVAGKIHGIQINRHAPIILHLCFTDDTILFGNATLDEARHLKFAIDLFERASGQQINYDKSGIHFSPNTYPVVFQQIVGILSIPVVSSHDKYLGLPLVIGKNKWEDFSSIQDRVCNVFKLDTFSFDSSSIHLKLDYVKNKKCGLPAPGQQVLDSFACLLLPSFGCQSLRLICFRSSITHLIKEANVFHATSTLDPQLDPRRTR</sequence>
<gene>
    <name evidence="2" type="ORF">DH2020_003838</name>
</gene>
<dbReference type="PANTHER" id="PTHR33116">
    <property type="entry name" value="REVERSE TRANSCRIPTASE ZINC-BINDING DOMAIN-CONTAINING PROTEIN-RELATED-RELATED"/>
    <property type="match status" value="1"/>
</dbReference>
<proteinExistence type="predicted"/>
<evidence type="ECO:0000313" key="2">
    <source>
        <dbReference type="EMBL" id="KAK6160457.1"/>
    </source>
</evidence>
<protein>
    <recommendedName>
        <fullName evidence="1">Reverse transcriptase domain-containing protein</fullName>
    </recommendedName>
</protein>
<dbReference type="Proteomes" id="UP001318860">
    <property type="component" value="Unassembled WGS sequence"/>
</dbReference>
<reference evidence="2 3" key="1">
    <citation type="journal article" date="2021" name="Comput. Struct. Biotechnol. J.">
        <title>De novo genome assembly of the potent medicinal plant Rehmannia glutinosa using nanopore technology.</title>
        <authorList>
            <person name="Ma L."/>
            <person name="Dong C."/>
            <person name="Song C."/>
            <person name="Wang X."/>
            <person name="Zheng X."/>
            <person name="Niu Y."/>
            <person name="Chen S."/>
            <person name="Feng W."/>
        </authorList>
    </citation>
    <scope>NUCLEOTIDE SEQUENCE [LARGE SCALE GENOMIC DNA]</scope>
    <source>
        <strain evidence="2">DH-2019</strain>
    </source>
</reference>
<dbReference type="EMBL" id="JABTTQ020000003">
    <property type="protein sequence ID" value="KAK6160457.1"/>
    <property type="molecule type" value="Genomic_DNA"/>
</dbReference>
<evidence type="ECO:0000259" key="1">
    <source>
        <dbReference type="PROSITE" id="PS50878"/>
    </source>
</evidence>
<accession>A0ABR0XMQ6</accession>
<comment type="caution">
    <text evidence="2">The sequence shown here is derived from an EMBL/GenBank/DDBJ whole genome shotgun (WGS) entry which is preliminary data.</text>
</comment>
<dbReference type="PROSITE" id="PS50878">
    <property type="entry name" value="RT_POL"/>
    <property type="match status" value="1"/>
</dbReference>
<name>A0ABR0XMQ6_REHGL</name>
<evidence type="ECO:0000313" key="3">
    <source>
        <dbReference type="Proteomes" id="UP001318860"/>
    </source>
</evidence>
<dbReference type="PANTHER" id="PTHR33116:SF86">
    <property type="entry name" value="REVERSE TRANSCRIPTASE DOMAIN-CONTAINING PROTEIN"/>
    <property type="match status" value="1"/>
</dbReference>